<evidence type="ECO:0000313" key="2">
    <source>
        <dbReference type="Proteomes" id="UP000008311"/>
    </source>
</evidence>
<name>B9TET9_RICCO</name>
<accession>B9TET9</accession>
<proteinExistence type="predicted"/>
<protein>
    <submittedName>
        <fullName evidence="1">Uncharacterized protein</fullName>
    </submittedName>
</protein>
<evidence type="ECO:0000313" key="1">
    <source>
        <dbReference type="EMBL" id="EEF25626.1"/>
    </source>
</evidence>
<organism evidence="1 2">
    <name type="scientific">Ricinus communis</name>
    <name type="common">Castor bean</name>
    <dbReference type="NCBI Taxonomy" id="3988"/>
    <lineage>
        <taxon>Eukaryota</taxon>
        <taxon>Viridiplantae</taxon>
        <taxon>Streptophyta</taxon>
        <taxon>Embryophyta</taxon>
        <taxon>Tracheophyta</taxon>
        <taxon>Spermatophyta</taxon>
        <taxon>Magnoliopsida</taxon>
        <taxon>eudicotyledons</taxon>
        <taxon>Gunneridae</taxon>
        <taxon>Pentapetalae</taxon>
        <taxon>rosids</taxon>
        <taxon>fabids</taxon>
        <taxon>Malpighiales</taxon>
        <taxon>Euphorbiaceae</taxon>
        <taxon>Acalyphoideae</taxon>
        <taxon>Acalypheae</taxon>
        <taxon>Ricinus</taxon>
    </lineage>
</organism>
<dbReference type="EMBL" id="EQ979276">
    <property type="protein sequence ID" value="EEF25626.1"/>
    <property type="molecule type" value="Genomic_DNA"/>
</dbReference>
<dbReference type="InParanoid" id="B9TET9"/>
<reference evidence="2" key="1">
    <citation type="journal article" date="2010" name="Nat. Biotechnol.">
        <title>Draft genome sequence of the oilseed species Ricinus communis.</title>
        <authorList>
            <person name="Chan A.P."/>
            <person name="Crabtree J."/>
            <person name="Zhao Q."/>
            <person name="Lorenzi H."/>
            <person name="Orvis J."/>
            <person name="Puiu D."/>
            <person name="Melake-Berhan A."/>
            <person name="Jones K.M."/>
            <person name="Redman J."/>
            <person name="Chen G."/>
            <person name="Cahoon E.B."/>
            <person name="Gedil M."/>
            <person name="Stanke M."/>
            <person name="Haas B.J."/>
            <person name="Wortman J.R."/>
            <person name="Fraser-Liggett C.M."/>
            <person name="Ravel J."/>
            <person name="Rabinowicz P.D."/>
        </authorList>
    </citation>
    <scope>NUCLEOTIDE SEQUENCE [LARGE SCALE GENOMIC DNA]</scope>
    <source>
        <strain evidence="2">cv. Hale</strain>
    </source>
</reference>
<dbReference type="Proteomes" id="UP000008311">
    <property type="component" value="Unassembled WGS sequence"/>
</dbReference>
<sequence>MLAQPVSDFLSNSAALCDAVLRLRGNALTEELGRIVRAVMNSPLGEYVPADSFSVLLPPPVEPVQAANDDAVPTLSQDIRFDDHYFGRFIVTGRAHYSDLDRQHLASLASLAASVLQVHSVAQRTTHAY</sequence>
<feature type="non-terminal residue" evidence="1">
    <location>
        <position position="129"/>
    </location>
</feature>
<keyword evidence="2" id="KW-1185">Reference proteome</keyword>
<gene>
    <name evidence="1" type="ORF">RCOM_1893460</name>
</gene>
<dbReference type="AlphaFoldDB" id="B9TET9"/>